<protein>
    <submittedName>
        <fullName evidence="1">Uncharacterized protein</fullName>
    </submittedName>
</protein>
<reference evidence="1 2" key="1">
    <citation type="journal article" date="2012" name="Genome Biol.">
        <title>Sequencing three crocodilian genomes to illuminate the evolution of archosaurs and amniotes.</title>
        <authorList>
            <person name="St John J.A."/>
            <person name="Braun E.L."/>
            <person name="Isberg S.R."/>
            <person name="Miles L.G."/>
            <person name="Chong A.Y."/>
            <person name="Gongora J."/>
            <person name="Dalzell P."/>
            <person name="Moran C."/>
            <person name="Bed'hom B."/>
            <person name="Abzhanov A."/>
            <person name="Burgess S.C."/>
            <person name="Cooksey A.M."/>
            <person name="Castoe T.A."/>
            <person name="Crawford N.G."/>
            <person name="Densmore L.D."/>
            <person name="Drew J.C."/>
            <person name="Edwards S.V."/>
            <person name="Faircloth B.C."/>
            <person name="Fujita M.K."/>
            <person name="Greenwold M.J."/>
            <person name="Hoffmann F.G."/>
            <person name="Howard J.M."/>
            <person name="Iguchi T."/>
            <person name="Janes D.E."/>
            <person name="Khan S.Y."/>
            <person name="Kohno S."/>
            <person name="de Koning A.J."/>
            <person name="Lance S.L."/>
            <person name="McCarthy F.M."/>
            <person name="McCormack J.E."/>
            <person name="Merchant M.E."/>
            <person name="Peterson D.G."/>
            <person name="Pollock D.D."/>
            <person name="Pourmand N."/>
            <person name="Raney B.J."/>
            <person name="Roessler K.A."/>
            <person name="Sanford J.R."/>
            <person name="Sawyer R.H."/>
            <person name="Schmidt C.J."/>
            <person name="Triplett E.W."/>
            <person name="Tuberville T.D."/>
            <person name="Venegas-Anaya M."/>
            <person name="Howard J.T."/>
            <person name="Jarvis E.D."/>
            <person name="Guillette L.J.Jr."/>
            <person name="Glenn T.C."/>
            <person name="Green R.E."/>
            <person name="Ray D.A."/>
        </authorList>
    </citation>
    <scope>NUCLEOTIDE SEQUENCE [LARGE SCALE GENOMIC DNA]</scope>
    <source>
        <strain evidence="1">KSC_2009_1</strain>
    </source>
</reference>
<organism evidence="1 2">
    <name type="scientific">Alligator mississippiensis</name>
    <name type="common">American alligator</name>
    <dbReference type="NCBI Taxonomy" id="8496"/>
    <lineage>
        <taxon>Eukaryota</taxon>
        <taxon>Metazoa</taxon>
        <taxon>Chordata</taxon>
        <taxon>Craniata</taxon>
        <taxon>Vertebrata</taxon>
        <taxon>Euteleostomi</taxon>
        <taxon>Archelosauria</taxon>
        <taxon>Archosauria</taxon>
        <taxon>Crocodylia</taxon>
        <taxon>Alligatoridae</taxon>
        <taxon>Alligatorinae</taxon>
        <taxon>Alligator</taxon>
    </lineage>
</organism>
<comment type="caution">
    <text evidence="1">The sequence shown here is derived from an EMBL/GenBank/DDBJ whole genome shotgun (WGS) entry which is preliminary data.</text>
</comment>
<evidence type="ECO:0000313" key="2">
    <source>
        <dbReference type="Proteomes" id="UP000050525"/>
    </source>
</evidence>
<dbReference type="EMBL" id="AKHW03005996">
    <property type="protein sequence ID" value="KYO25007.1"/>
    <property type="molecule type" value="Genomic_DNA"/>
</dbReference>
<name>A0A151MKG4_ALLMI</name>
<evidence type="ECO:0000313" key="1">
    <source>
        <dbReference type="EMBL" id="KYO25007.1"/>
    </source>
</evidence>
<keyword evidence="2" id="KW-1185">Reference proteome</keyword>
<sequence length="66" mass="7487">MYTGKSLLAEAAHDELPASIYLAITAFQTRPTPGKRLHEKCFSRSVCFQQRAKVHTNTCRKGRQVH</sequence>
<gene>
    <name evidence="1" type="ORF">Y1Q_0023848</name>
</gene>
<accession>A0A151MKG4</accession>
<proteinExistence type="predicted"/>
<dbReference type="Proteomes" id="UP000050525">
    <property type="component" value="Unassembled WGS sequence"/>
</dbReference>
<dbReference type="AlphaFoldDB" id="A0A151MKG4"/>